<evidence type="ECO:0000256" key="5">
    <source>
        <dbReference type="ARBA" id="ARBA00023242"/>
    </source>
</evidence>
<keyword evidence="4" id="KW-0862">Zinc</keyword>
<dbReference type="GO" id="GO:0046983">
    <property type="term" value="F:protein dimerization activity"/>
    <property type="evidence" value="ECO:0007669"/>
    <property type="project" value="InterPro"/>
</dbReference>
<keyword evidence="5" id="KW-0539">Nucleus</keyword>
<dbReference type="InterPro" id="IPR012337">
    <property type="entry name" value="RNaseH-like_sf"/>
</dbReference>
<evidence type="ECO:0000259" key="6">
    <source>
        <dbReference type="Pfam" id="PF05699"/>
    </source>
</evidence>
<accession>A0A915N798</accession>
<evidence type="ECO:0000256" key="1">
    <source>
        <dbReference type="ARBA" id="ARBA00004123"/>
    </source>
</evidence>
<proteinExistence type="predicted"/>
<name>A0A915N798_MELJA</name>
<keyword evidence="2" id="KW-0479">Metal-binding</keyword>
<dbReference type="SUPFAM" id="SSF53098">
    <property type="entry name" value="Ribonuclease H-like"/>
    <property type="match status" value="1"/>
</dbReference>
<sequence length="435" mass="50501">MYYYRKTVLPKAYDAVKRKIMLELADSNFLSFTTDICLTVHLIDSKWQKKHFPLCINSFPGSHTGKRISEKIHELLASWSIDKRKCHLFLRDGGANMRSAFSKSELAHADCSAHLLNLIVHNALKNTSVNDILIKCRKIVGHFKHSNSAVSAFKKIQLEEDLPQHFLLQDIPTRWNSAFFMCKRLIEQRAAIQNYAFKKERQDLDLTDNEWAILGELVELLSPLEELTRLFSGSSISVQYSFAKMTEKKVSEMNLLRVEPTRHLIVKGFHERFWNLIKIREIAVSQFLDPRLKDKNTDIPELFRHEVFIFLDQEMTPIDCEPIEFNFEPPAKVMKQGLLDDFAESMDVQAEHQTSTAPNLRREFDEYCSMARESIKSDPLDFWKSNQKKFPLLSEAARKYLSPPATSVPSEQLFSTARDVFTYRRMSIGPRKAEM</sequence>
<dbReference type="Pfam" id="PF05699">
    <property type="entry name" value="Dimer_Tnp_hAT"/>
    <property type="match status" value="1"/>
</dbReference>
<evidence type="ECO:0000313" key="7">
    <source>
        <dbReference type="Proteomes" id="UP000887561"/>
    </source>
</evidence>
<dbReference type="WBParaSite" id="scaffold7522_cov175.g12126">
    <property type="protein sequence ID" value="scaffold7522_cov175.g12126"/>
    <property type="gene ID" value="scaffold7522_cov175.g12126"/>
</dbReference>
<dbReference type="GO" id="GO:0005634">
    <property type="term" value="C:nucleus"/>
    <property type="evidence" value="ECO:0007669"/>
    <property type="project" value="UniProtKB-SubCell"/>
</dbReference>
<dbReference type="InterPro" id="IPR008906">
    <property type="entry name" value="HATC_C_dom"/>
</dbReference>
<evidence type="ECO:0000256" key="3">
    <source>
        <dbReference type="ARBA" id="ARBA00022771"/>
    </source>
</evidence>
<dbReference type="AlphaFoldDB" id="A0A915N798"/>
<comment type="subcellular location">
    <subcellularLocation>
        <location evidence="1">Nucleus</location>
    </subcellularLocation>
</comment>
<keyword evidence="3" id="KW-0863">Zinc-finger</keyword>
<evidence type="ECO:0000256" key="4">
    <source>
        <dbReference type="ARBA" id="ARBA00022833"/>
    </source>
</evidence>
<dbReference type="Proteomes" id="UP000887561">
    <property type="component" value="Unplaced"/>
</dbReference>
<dbReference type="InterPro" id="IPR052035">
    <property type="entry name" value="ZnF_BED_domain_contain"/>
</dbReference>
<keyword evidence="7" id="KW-1185">Reference proteome</keyword>
<evidence type="ECO:0000256" key="2">
    <source>
        <dbReference type="ARBA" id="ARBA00022723"/>
    </source>
</evidence>
<protein>
    <submittedName>
        <fullName evidence="8">HAT C-terminal dimerisation domain-containing protein</fullName>
    </submittedName>
</protein>
<organism evidence="7 8">
    <name type="scientific">Meloidogyne javanica</name>
    <name type="common">Root-knot nematode worm</name>
    <dbReference type="NCBI Taxonomy" id="6303"/>
    <lineage>
        <taxon>Eukaryota</taxon>
        <taxon>Metazoa</taxon>
        <taxon>Ecdysozoa</taxon>
        <taxon>Nematoda</taxon>
        <taxon>Chromadorea</taxon>
        <taxon>Rhabditida</taxon>
        <taxon>Tylenchina</taxon>
        <taxon>Tylenchomorpha</taxon>
        <taxon>Tylenchoidea</taxon>
        <taxon>Meloidogynidae</taxon>
        <taxon>Meloidogyninae</taxon>
        <taxon>Meloidogyne</taxon>
        <taxon>Meloidogyne incognita group</taxon>
    </lineage>
</organism>
<evidence type="ECO:0000313" key="8">
    <source>
        <dbReference type="WBParaSite" id="scaffold7522_cov175.g12126"/>
    </source>
</evidence>
<dbReference type="GO" id="GO:0008270">
    <property type="term" value="F:zinc ion binding"/>
    <property type="evidence" value="ECO:0007669"/>
    <property type="project" value="UniProtKB-KW"/>
</dbReference>
<dbReference type="PANTHER" id="PTHR46481:SF10">
    <property type="entry name" value="ZINC FINGER BED DOMAIN-CONTAINING PROTEIN 39"/>
    <property type="match status" value="1"/>
</dbReference>
<reference evidence="8" key="1">
    <citation type="submission" date="2022-11" db="UniProtKB">
        <authorList>
            <consortium name="WormBaseParasite"/>
        </authorList>
    </citation>
    <scope>IDENTIFICATION</scope>
</reference>
<dbReference type="PANTHER" id="PTHR46481">
    <property type="entry name" value="ZINC FINGER BED DOMAIN-CONTAINING PROTEIN 4"/>
    <property type="match status" value="1"/>
</dbReference>
<feature type="domain" description="HAT C-terminal dimerisation" evidence="6">
    <location>
        <begin position="365"/>
        <end position="433"/>
    </location>
</feature>